<evidence type="ECO:0000313" key="2">
    <source>
        <dbReference type="EMBL" id="MFC6154411.1"/>
    </source>
</evidence>
<organism evidence="2 3">
    <name type="scientific">Nocardioides yefusunii</name>
    <dbReference type="NCBI Taxonomy" id="2500546"/>
    <lineage>
        <taxon>Bacteria</taxon>
        <taxon>Bacillati</taxon>
        <taxon>Actinomycetota</taxon>
        <taxon>Actinomycetes</taxon>
        <taxon>Propionibacteriales</taxon>
        <taxon>Nocardioidaceae</taxon>
        <taxon>Nocardioides</taxon>
    </lineage>
</organism>
<evidence type="ECO:0000313" key="3">
    <source>
        <dbReference type="Proteomes" id="UP001596098"/>
    </source>
</evidence>
<evidence type="ECO:0008006" key="4">
    <source>
        <dbReference type="Google" id="ProtNLM"/>
    </source>
</evidence>
<accession>A0ABW1R1D7</accession>
<proteinExistence type="predicted"/>
<feature type="region of interest" description="Disordered" evidence="1">
    <location>
        <begin position="36"/>
        <end position="87"/>
    </location>
</feature>
<keyword evidence="3" id="KW-1185">Reference proteome</keyword>
<sequence length="481" mass="49585">MRRTPDLRLGAGLTALVLGISSLGLGLAGTTSAGAVETPVVTEPAQPSDDPSPEPLPTDAPSPSPSPSLSPTASPVPTEDPAPEEADTELVVDDAQFNWALSQQTNAMSHNVGAPNFLGAGVANPGRGGVELTESRWSAKAGNVTVQKQDASGAWRTATWKGIRTDAHDAPIGLYGPFSGHRVNFVSGQGTVNPAADDASIRWKGTFTVVYYGGNTVFTLTDPEMRVTNGKGTVTATAGGWIADRNNPKQWDPAVPKRVTVADLSDVDVTEDGVVVTPDYAGVKIKGSEPQRRTGEGWGSFPQSLITYLVPLNTDQFWYSTGLQSDWTKLPAPIQAGWNGRLPDVPGETVPPKSKPSAKPSNAVVLPPAPSDVDTPGRTTPAPTGNVVPSPGPAVPDPLPSAQTAGQPTTVPSASGPVPSAAEPSYQAFGPHTTVTSDVGALHATLTSATTDAEAGWWVGGGLLLAAAAVLLAPTPRRRPS</sequence>
<gene>
    <name evidence="2" type="ORF">ACFPWU_12150</name>
</gene>
<feature type="compositionally biased region" description="Pro residues" evidence="1">
    <location>
        <begin position="390"/>
        <end position="399"/>
    </location>
</feature>
<reference evidence="3" key="1">
    <citation type="journal article" date="2019" name="Int. J. Syst. Evol. Microbiol.">
        <title>The Global Catalogue of Microorganisms (GCM) 10K type strain sequencing project: providing services to taxonomists for standard genome sequencing and annotation.</title>
        <authorList>
            <consortium name="The Broad Institute Genomics Platform"/>
            <consortium name="The Broad Institute Genome Sequencing Center for Infectious Disease"/>
            <person name="Wu L."/>
            <person name="Ma J."/>
        </authorList>
    </citation>
    <scope>NUCLEOTIDE SEQUENCE [LARGE SCALE GENOMIC DNA]</scope>
    <source>
        <strain evidence="3">DFY28</strain>
    </source>
</reference>
<dbReference type="RefSeq" id="WP_128219797.1">
    <property type="nucleotide sequence ID" value="NZ_CP034929.1"/>
</dbReference>
<feature type="compositionally biased region" description="Pro residues" evidence="1">
    <location>
        <begin position="53"/>
        <end position="68"/>
    </location>
</feature>
<dbReference type="Proteomes" id="UP001596098">
    <property type="component" value="Unassembled WGS sequence"/>
</dbReference>
<comment type="caution">
    <text evidence="2">The sequence shown here is derived from an EMBL/GenBank/DDBJ whole genome shotgun (WGS) entry which is preliminary data.</text>
</comment>
<feature type="region of interest" description="Disordered" evidence="1">
    <location>
        <begin position="338"/>
        <end position="426"/>
    </location>
</feature>
<feature type="compositionally biased region" description="Low complexity" evidence="1">
    <location>
        <begin position="351"/>
        <end position="361"/>
    </location>
</feature>
<protein>
    <recommendedName>
        <fullName evidence="4">Htaa domain-containing protein</fullName>
    </recommendedName>
</protein>
<dbReference type="EMBL" id="JBHSQI010000006">
    <property type="protein sequence ID" value="MFC6154411.1"/>
    <property type="molecule type" value="Genomic_DNA"/>
</dbReference>
<name>A0ABW1R1D7_9ACTN</name>
<evidence type="ECO:0000256" key="1">
    <source>
        <dbReference type="SAM" id="MobiDB-lite"/>
    </source>
</evidence>
<feature type="compositionally biased region" description="Polar residues" evidence="1">
    <location>
        <begin position="401"/>
        <end position="413"/>
    </location>
</feature>